<feature type="domain" description="SLH" evidence="2">
    <location>
        <begin position="36"/>
        <end position="99"/>
    </location>
</feature>
<feature type="signal peptide" evidence="1">
    <location>
        <begin position="1"/>
        <end position="28"/>
    </location>
</feature>
<name>A0ABS1JE43_9BACL</name>
<sequence>MKKKAFQKTTALLTVGLMLAGVPLVTNALVPTAAHAGNPVYSDLKGHYSEAAVQNLVSLGVLQASDVQSFNPDQPINRADFDRWLKNAVGTNSTALTHGNEIPRWEAALLVDKARVGVMGGNESASANMFVDHAQIQEQARTAVGRLYKRGVVVGEGYGFYRPDWKLTRGEAAVMLNALLDVKRSNPVDFNVVTEESKLPADVRTAVEESKNTAGVHNLPMQSSRYVLISAGATASNNTSIHVDALLKGQAAFFVKTTTEKVDPGQGKPYVILQMKPEPGKVYQLNQAKAGDLLKIGANDSVALRKDRVDLNNDGKAEETAAVINSNNQGGYLGLFDKNGNLKTRFNLEYVLVMDPVQLLVTDVTGDGKNDLLIESDLHGNGGMGAHGLRVFTQGTNGTFTQANVQTPDWAAKFNSVTYDAKALAWNIKSTSDNRSWNVKLVGPQWDGFDPSIFPKPYQVSVDSPYAVSVVNGKLTTRHYSWVSHQLASVFYLVPTYKYINGSFVVDSYKTEAVPNTTLTEK</sequence>
<evidence type="ECO:0000259" key="2">
    <source>
        <dbReference type="PROSITE" id="PS51272"/>
    </source>
</evidence>
<keyword evidence="1" id="KW-0732">Signal</keyword>
<dbReference type="InterPro" id="IPR001119">
    <property type="entry name" value="SLH_dom"/>
</dbReference>
<accession>A0ABS1JE43</accession>
<dbReference type="InterPro" id="IPR028994">
    <property type="entry name" value="Integrin_alpha_N"/>
</dbReference>
<dbReference type="Proteomes" id="UP000602284">
    <property type="component" value="Unassembled WGS sequence"/>
</dbReference>
<dbReference type="Pfam" id="PF00395">
    <property type="entry name" value="SLH"/>
    <property type="match status" value="2"/>
</dbReference>
<feature type="domain" description="SLH" evidence="2">
    <location>
        <begin position="127"/>
        <end position="190"/>
    </location>
</feature>
<organism evidence="3 4">
    <name type="scientific">Tumebacillus amylolyticus</name>
    <dbReference type="NCBI Taxonomy" id="2801339"/>
    <lineage>
        <taxon>Bacteria</taxon>
        <taxon>Bacillati</taxon>
        <taxon>Bacillota</taxon>
        <taxon>Bacilli</taxon>
        <taxon>Bacillales</taxon>
        <taxon>Alicyclobacillaceae</taxon>
        <taxon>Tumebacillus</taxon>
    </lineage>
</organism>
<evidence type="ECO:0000313" key="3">
    <source>
        <dbReference type="EMBL" id="MBL0388555.1"/>
    </source>
</evidence>
<gene>
    <name evidence="3" type="ORF">JJB07_18280</name>
</gene>
<feature type="chain" id="PRO_5047328961" evidence="1">
    <location>
        <begin position="29"/>
        <end position="522"/>
    </location>
</feature>
<dbReference type="InterPro" id="IPR051465">
    <property type="entry name" value="Cell_Envelope_Struct_Comp"/>
</dbReference>
<evidence type="ECO:0000313" key="4">
    <source>
        <dbReference type="Proteomes" id="UP000602284"/>
    </source>
</evidence>
<dbReference type="EMBL" id="JAEQNB010000006">
    <property type="protein sequence ID" value="MBL0388555.1"/>
    <property type="molecule type" value="Genomic_DNA"/>
</dbReference>
<dbReference type="SUPFAM" id="SSF69318">
    <property type="entry name" value="Integrin alpha N-terminal domain"/>
    <property type="match status" value="1"/>
</dbReference>
<evidence type="ECO:0000256" key="1">
    <source>
        <dbReference type="SAM" id="SignalP"/>
    </source>
</evidence>
<dbReference type="PANTHER" id="PTHR43308:SF5">
    <property type="entry name" value="S-LAYER PROTEIN _ PEPTIDOGLYCAN ENDO-BETA-N-ACETYLGLUCOSAMINIDASE"/>
    <property type="match status" value="1"/>
</dbReference>
<protein>
    <submittedName>
        <fullName evidence="3">S-layer homology domain-containing protein</fullName>
    </submittedName>
</protein>
<dbReference type="PANTHER" id="PTHR43308">
    <property type="entry name" value="OUTER MEMBRANE PROTEIN ALPHA-RELATED"/>
    <property type="match status" value="1"/>
</dbReference>
<dbReference type="RefSeq" id="WP_201637519.1">
    <property type="nucleotide sequence ID" value="NZ_JAEQNB010000006.1"/>
</dbReference>
<keyword evidence="4" id="KW-1185">Reference proteome</keyword>
<reference evidence="3 4" key="1">
    <citation type="submission" date="2021-01" db="EMBL/GenBank/DDBJ databases">
        <title>Tumebacillus sp. strain ITR2 16S ribosomal RNA gene Genome sequencing and assembly.</title>
        <authorList>
            <person name="Kang M."/>
        </authorList>
    </citation>
    <scope>NUCLEOTIDE SEQUENCE [LARGE SCALE GENOMIC DNA]</scope>
    <source>
        <strain evidence="3 4">ITR2</strain>
    </source>
</reference>
<comment type="caution">
    <text evidence="3">The sequence shown here is derived from an EMBL/GenBank/DDBJ whole genome shotgun (WGS) entry which is preliminary data.</text>
</comment>
<proteinExistence type="predicted"/>
<dbReference type="PROSITE" id="PS51272">
    <property type="entry name" value="SLH"/>
    <property type="match status" value="2"/>
</dbReference>